<feature type="compositionally biased region" description="Pro residues" evidence="1">
    <location>
        <begin position="106"/>
        <end position="118"/>
    </location>
</feature>
<keyword evidence="4" id="KW-1185">Reference proteome</keyword>
<evidence type="ECO:0000256" key="1">
    <source>
        <dbReference type="SAM" id="MobiDB-lite"/>
    </source>
</evidence>
<reference evidence="3 4" key="1">
    <citation type="journal article" date="2013" name="Antonie Van Leeuwenhoek">
        <title>Actinoplanes hulinensis sp. nov., a novel actinomycete isolated from soybean root (Glycine max (L.) Merr).</title>
        <authorList>
            <person name="Shen Y."/>
            <person name="Liu C."/>
            <person name="Wang X."/>
            <person name="Zhao J."/>
            <person name="Jia F."/>
            <person name="Zhang Y."/>
            <person name="Wang L."/>
            <person name="Yang D."/>
            <person name="Xiang W."/>
        </authorList>
    </citation>
    <scope>NUCLEOTIDE SEQUENCE [LARGE SCALE GENOMIC DNA]</scope>
    <source>
        <strain evidence="3 4">NEAU-M9</strain>
    </source>
</reference>
<sequence>MRIVVAGLGGTIAMTGHRDGGVAPTLSAPELVEAVPGLSETGIELDVRSFRNRPGAALTLGDLGELLSLLRESFAAGAAGAVVTQGTDTIEETAYALSLLHTGDEPSPPAQPSGPPPHRAGRVARRTRPGHPLHGHPRRRRQPAPAARRTLRRAGDRRARGRARARVVGAPPGSGRPPHPRGPGLPHRRRPRRDQHLRLPRRGTRPDRPWADPGRVPRPVQGPASPPDPAHRWPSRHPGGLHSLVAVLVVVFESQLGDLAVLEGEPVVNAVVPVLLPGKGGPVAVEAALGVDGAQDEVGVGPVHLLICAADPDALGGGDPAVRGNVEQALVRVDDGDIRVVRGLQRCRSTTGSGGVDLAGRRGRLDRHADPQLPEAGGTEHRRRGRAGSLRRFR</sequence>
<dbReference type="EMBL" id="JAHXZI010000009">
    <property type="protein sequence ID" value="MBW6435600.1"/>
    <property type="molecule type" value="Genomic_DNA"/>
</dbReference>
<dbReference type="InterPro" id="IPR027474">
    <property type="entry name" value="L-asparaginase_N"/>
</dbReference>
<dbReference type="SMART" id="SM00870">
    <property type="entry name" value="Asparaginase"/>
    <property type="match status" value="1"/>
</dbReference>
<feature type="compositionally biased region" description="Basic residues" evidence="1">
    <location>
        <begin position="381"/>
        <end position="394"/>
    </location>
</feature>
<dbReference type="PIRSF" id="PIRSF500176">
    <property type="entry name" value="L_ASNase"/>
    <property type="match status" value="1"/>
</dbReference>
<accession>A0ABS7B3M1</accession>
<organism evidence="3 4">
    <name type="scientific">Actinoplanes hulinensis</name>
    <dbReference type="NCBI Taxonomy" id="1144547"/>
    <lineage>
        <taxon>Bacteria</taxon>
        <taxon>Bacillati</taxon>
        <taxon>Actinomycetota</taxon>
        <taxon>Actinomycetes</taxon>
        <taxon>Micromonosporales</taxon>
        <taxon>Micromonosporaceae</taxon>
        <taxon>Actinoplanes</taxon>
    </lineage>
</organism>
<gene>
    <name evidence="3" type="ORF">KZ829_17810</name>
</gene>
<dbReference type="InterPro" id="IPR037152">
    <property type="entry name" value="L-asparaginase_N_sf"/>
</dbReference>
<feature type="compositionally biased region" description="Basic residues" evidence="1">
    <location>
        <begin position="119"/>
        <end position="142"/>
    </location>
</feature>
<dbReference type="Proteomes" id="UP001519863">
    <property type="component" value="Unassembled WGS sequence"/>
</dbReference>
<dbReference type="InterPro" id="IPR036152">
    <property type="entry name" value="Asp/glu_Ase-like_sf"/>
</dbReference>
<keyword evidence="3" id="KW-0378">Hydrolase</keyword>
<name>A0ABS7B3M1_9ACTN</name>
<comment type="caution">
    <text evidence="3">The sequence shown here is derived from an EMBL/GenBank/DDBJ whole genome shotgun (WGS) entry which is preliminary data.</text>
</comment>
<feature type="region of interest" description="Disordered" evidence="1">
    <location>
        <begin position="348"/>
        <end position="394"/>
    </location>
</feature>
<proteinExistence type="predicted"/>
<dbReference type="GO" id="GO:0004067">
    <property type="term" value="F:asparaginase activity"/>
    <property type="evidence" value="ECO:0007669"/>
    <property type="project" value="UniProtKB-EC"/>
</dbReference>
<evidence type="ECO:0000259" key="2">
    <source>
        <dbReference type="Pfam" id="PF00710"/>
    </source>
</evidence>
<feature type="compositionally biased region" description="Pro residues" evidence="1">
    <location>
        <begin position="174"/>
        <end position="183"/>
    </location>
</feature>
<evidence type="ECO:0000313" key="4">
    <source>
        <dbReference type="Proteomes" id="UP001519863"/>
    </source>
</evidence>
<dbReference type="PIRSF" id="PIRSF001220">
    <property type="entry name" value="L-ASNase_gatD"/>
    <property type="match status" value="1"/>
</dbReference>
<dbReference type="EC" id="3.5.1.1" evidence="3"/>
<dbReference type="Pfam" id="PF00710">
    <property type="entry name" value="Asparaginase"/>
    <property type="match status" value="1"/>
</dbReference>
<feature type="region of interest" description="Disordered" evidence="1">
    <location>
        <begin position="101"/>
        <end position="236"/>
    </location>
</feature>
<evidence type="ECO:0000313" key="3">
    <source>
        <dbReference type="EMBL" id="MBW6435600.1"/>
    </source>
</evidence>
<dbReference type="InterPro" id="IPR006034">
    <property type="entry name" value="Asparaginase/glutaminase-like"/>
</dbReference>
<dbReference type="SUPFAM" id="SSF53774">
    <property type="entry name" value="Glutaminase/Asparaginase"/>
    <property type="match status" value="1"/>
</dbReference>
<dbReference type="Gene3D" id="3.40.50.1170">
    <property type="entry name" value="L-asparaginase, N-terminal domain"/>
    <property type="match status" value="1"/>
</dbReference>
<protein>
    <submittedName>
        <fullName evidence="3">Asparaginase</fullName>
        <ecNumber evidence="3">3.5.1.1</ecNumber>
    </submittedName>
</protein>
<dbReference type="PROSITE" id="PS51732">
    <property type="entry name" value="ASN_GLN_ASE_3"/>
    <property type="match status" value="1"/>
</dbReference>
<dbReference type="PRINTS" id="PR00139">
    <property type="entry name" value="ASNGLNASE"/>
</dbReference>
<feature type="compositionally biased region" description="Basic residues" evidence="1">
    <location>
        <begin position="186"/>
        <end position="203"/>
    </location>
</feature>
<feature type="domain" description="L-asparaginase N-terminal" evidence="2">
    <location>
        <begin position="2"/>
        <end position="104"/>
    </location>
</feature>